<feature type="transmembrane region" description="Helical" evidence="6">
    <location>
        <begin position="92"/>
        <end position="115"/>
    </location>
</feature>
<dbReference type="OrthoDB" id="5297065at2"/>
<keyword evidence="4 6" id="KW-0472">Membrane</keyword>
<comment type="subcellular location">
    <subcellularLocation>
        <location evidence="1">Membrane</location>
        <topology evidence="1">Multi-pass membrane protein</topology>
    </subcellularLocation>
</comment>
<evidence type="ECO:0000259" key="7">
    <source>
        <dbReference type="Pfam" id="PF00520"/>
    </source>
</evidence>
<feature type="transmembrane region" description="Helical" evidence="6">
    <location>
        <begin position="57"/>
        <end position="80"/>
    </location>
</feature>
<dbReference type="Gene3D" id="1.10.287.70">
    <property type="match status" value="1"/>
</dbReference>
<dbReference type="InterPro" id="IPR043203">
    <property type="entry name" value="VGCC_Ca_Na"/>
</dbReference>
<dbReference type="InterPro" id="IPR005821">
    <property type="entry name" value="Ion_trans_dom"/>
</dbReference>
<dbReference type="Pfam" id="PF00520">
    <property type="entry name" value="Ion_trans"/>
    <property type="match status" value="1"/>
</dbReference>
<accession>A0A6I6DDX1</accession>
<name>A0A6I6DDX1_9FIRM</name>
<feature type="transmembrane region" description="Helical" evidence="6">
    <location>
        <begin position="150"/>
        <end position="170"/>
    </location>
</feature>
<dbReference type="PRINTS" id="PR00169">
    <property type="entry name" value="KCHANNEL"/>
</dbReference>
<dbReference type="RefSeq" id="WP_156204439.1">
    <property type="nucleotide sequence ID" value="NZ_CP046457.1"/>
</dbReference>
<dbReference type="Gene3D" id="1.20.120.350">
    <property type="entry name" value="Voltage-gated potassium channels. Chain C"/>
    <property type="match status" value="1"/>
</dbReference>
<dbReference type="GO" id="GO:0005248">
    <property type="term" value="F:voltage-gated sodium channel activity"/>
    <property type="evidence" value="ECO:0007669"/>
    <property type="project" value="TreeGrafter"/>
</dbReference>
<feature type="transmembrane region" description="Helical" evidence="6">
    <location>
        <begin position="27"/>
        <end position="45"/>
    </location>
</feature>
<organism evidence="8 9">
    <name type="scientific">Candidatus Syntrophocurvum alkaliphilum</name>
    <dbReference type="NCBI Taxonomy" id="2293317"/>
    <lineage>
        <taxon>Bacteria</taxon>
        <taxon>Bacillati</taxon>
        <taxon>Bacillota</taxon>
        <taxon>Clostridia</taxon>
        <taxon>Eubacteriales</taxon>
        <taxon>Syntrophomonadaceae</taxon>
        <taxon>Candidatus Syntrophocurvum</taxon>
    </lineage>
</organism>
<feature type="transmembrane region" description="Helical" evidence="6">
    <location>
        <begin position="211"/>
        <end position="235"/>
    </location>
</feature>
<evidence type="ECO:0000256" key="3">
    <source>
        <dbReference type="ARBA" id="ARBA00022989"/>
    </source>
</evidence>
<feature type="domain" description="Ion transport" evidence="7">
    <location>
        <begin position="25"/>
        <end position="244"/>
    </location>
</feature>
<keyword evidence="5" id="KW-0175">Coiled coil</keyword>
<sequence>MQPVFNNANVEKKPYSAWSARIVQHPLFTKFIITLILINAVVIGLETYPDIFTAYKGYFIIAESIFLWVFTIEIILRLLATDKWYNFFKDGWNVFDFIIVASAHILVSGHFVSILRIIRVFRILRAISVIPSLQRLVTALIKTIPALGNILLLMGLIFYVFAVMGTILFAEVAPEYFGTLGTSLLALFQVVTLESWASAVMRPILVELPWAWIYFVAFILIGTFIVINLFIGVIVTNFQEIVVETKVNKEEDEEEDAQTELERLSNEIAELKAVIISLQEEKGVSQKNN</sequence>
<reference evidence="9" key="1">
    <citation type="journal article" date="2019" name="Microbiology">
        <title>Complete Genome Sequence of an Uncultured Bacterium of the Candidate Phylum Bipolaricaulota.</title>
        <authorList>
            <person name="Kadnikov V.V."/>
            <person name="Mardanov A.V."/>
            <person name="Beletsky A.V."/>
            <person name="Frank Y.A."/>
            <person name="Karnachuk O.V."/>
            <person name="Ravin N.V."/>
        </authorList>
    </citation>
    <scope>NUCLEOTIDE SEQUENCE [LARGE SCALE GENOMIC DNA]</scope>
</reference>
<dbReference type="PANTHER" id="PTHR10037:SF62">
    <property type="entry name" value="SODIUM CHANNEL PROTEIN 60E"/>
    <property type="match status" value="1"/>
</dbReference>
<evidence type="ECO:0000256" key="2">
    <source>
        <dbReference type="ARBA" id="ARBA00022692"/>
    </source>
</evidence>
<dbReference type="AlphaFoldDB" id="A0A6I6DDX1"/>
<keyword evidence="9" id="KW-1185">Reference proteome</keyword>
<protein>
    <recommendedName>
        <fullName evidence="7">Ion transport domain-containing protein</fullName>
    </recommendedName>
</protein>
<evidence type="ECO:0000256" key="1">
    <source>
        <dbReference type="ARBA" id="ARBA00004141"/>
    </source>
</evidence>
<dbReference type="EMBL" id="CP046457">
    <property type="protein sequence ID" value="QGU00682.1"/>
    <property type="molecule type" value="Genomic_DNA"/>
</dbReference>
<evidence type="ECO:0000313" key="8">
    <source>
        <dbReference type="EMBL" id="QGU00682.1"/>
    </source>
</evidence>
<dbReference type="Proteomes" id="UP000426444">
    <property type="component" value="Chromosome"/>
</dbReference>
<keyword evidence="2 6" id="KW-0812">Transmembrane</keyword>
<evidence type="ECO:0000256" key="6">
    <source>
        <dbReference type="SAM" id="Phobius"/>
    </source>
</evidence>
<evidence type="ECO:0000256" key="4">
    <source>
        <dbReference type="ARBA" id="ARBA00023136"/>
    </source>
</evidence>
<gene>
    <name evidence="8" type="ORF">SYNTR_2088</name>
</gene>
<evidence type="ECO:0000313" key="9">
    <source>
        <dbReference type="Proteomes" id="UP000426444"/>
    </source>
</evidence>
<dbReference type="GO" id="GO:0001518">
    <property type="term" value="C:voltage-gated sodium channel complex"/>
    <property type="evidence" value="ECO:0007669"/>
    <property type="project" value="TreeGrafter"/>
</dbReference>
<dbReference type="SUPFAM" id="SSF81324">
    <property type="entry name" value="Voltage-gated potassium channels"/>
    <property type="match status" value="1"/>
</dbReference>
<dbReference type="KEGG" id="salq:SYNTR_2088"/>
<feature type="coiled-coil region" evidence="5">
    <location>
        <begin position="247"/>
        <end position="281"/>
    </location>
</feature>
<keyword evidence="3 6" id="KW-1133">Transmembrane helix</keyword>
<dbReference type="InterPro" id="IPR027359">
    <property type="entry name" value="Volt_channel_dom_sf"/>
</dbReference>
<evidence type="ECO:0000256" key="5">
    <source>
        <dbReference type="SAM" id="Coils"/>
    </source>
</evidence>
<proteinExistence type="predicted"/>
<dbReference type="PANTHER" id="PTHR10037">
    <property type="entry name" value="VOLTAGE-GATED CATION CHANNEL CALCIUM AND SODIUM"/>
    <property type="match status" value="1"/>
</dbReference>